<name>A0A1Q5PK94_9ACTO</name>
<protein>
    <recommendedName>
        <fullName evidence="3">CAP domain-containing protein</fullName>
    </recommendedName>
</protein>
<accession>A0A1Q5PK94</accession>
<sequence>MPPPADPKFYRGSYENPIEVYLRRRRHHRNLRRAALGVALVAALILGNQNLWPDLSSLVGAGQLPPMPSSSKNVGGRTMGTPGATSDGEILVPAHVDARQAQEIAQRIEQYATPIQTLLTNAGECPEAPVTQPQDLDSFINTWNDSRRLVGLKPITALAANHPAWKDLSEGGISLARSLKISHGLVPAKDFKCRTVGGAKATYRADINYRLLAGSSNVMPLVNQKSRENLPRVSYELINFLDDDGKNNENVGHRIDMLDPTLDKTAVSVVALLNTGEVEQVSKISGYQFPKDNLGYGFVISSSVNALTQVRETDDQQLSEAARAAYPGETHQFENLRSAPPQIAWPAAGYVPAKLMPGALDVPGFERTDPGRWSLSVRDQNPSLFVDAKVEVWEENTFNGEAHKLPLQSETPVNPLAANRFGYPTITFKPLPLDHPGFTKLPVDTVKVFRVRVTTKDGHSWQYPVKTFSRLETFQAPKLELPEAIAEMSEAEHQQLPFKLTGTAGTDFGLELSRAGTSAFYPLFHGAWDGRMMGTELEEEISLTGVALRPGDRVRMWARNDQGESAVIAVVKGK</sequence>
<dbReference type="EMBL" id="MQSV01000005">
    <property type="protein sequence ID" value="OKL46649.1"/>
    <property type="molecule type" value="Genomic_DNA"/>
</dbReference>
<comment type="caution">
    <text evidence="1">The sequence shown here is derived from an EMBL/GenBank/DDBJ whole genome shotgun (WGS) entry which is preliminary data.</text>
</comment>
<evidence type="ECO:0008006" key="3">
    <source>
        <dbReference type="Google" id="ProtNLM"/>
    </source>
</evidence>
<evidence type="ECO:0000313" key="1">
    <source>
        <dbReference type="EMBL" id="OKL46649.1"/>
    </source>
</evidence>
<dbReference type="Proteomes" id="UP000186785">
    <property type="component" value="Unassembled WGS sequence"/>
</dbReference>
<dbReference type="STRING" id="1921764.BSR28_04785"/>
<keyword evidence="2" id="KW-1185">Reference proteome</keyword>
<proteinExistence type="predicted"/>
<organism evidence="1 2">
    <name type="scientific">Boudabousia liubingyangii</name>
    <dbReference type="NCBI Taxonomy" id="1921764"/>
    <lineage>
        <taxon>Bacteria</taxon>
        <taxon>Bacillati</taxon>
        <taxon>Actinomycetota</taxon>
        <taxon>Actinomycetes</taxon>
        <taxon>Actinomycetales</taxon>
        <taxon>Actinomycetaceae</taxon>
        <taxon>Boudabousia</taxon>
    </lineage>
</organism>
<dbReference type="AlphaFoldDB" id="A0A1Q5PK94"/>
<evidence type="ECO:0000313" key="2">
    <source>
        <dbReference type="Proteomes" id="UP000186785"/>
    </source>
</evidence>
<reference evidence="1 2" key="1">
    <citation type="submission" date="2016-11" db="EMBL/GenBank/DDBJ databases">
        <title>Actinomyces gypaetusis sp. nov. isolated from the vulture Gypaetus barbatus in Qinghai Tibet Plateau China.</title>
        <authorList>
            <person name="Meng X."/>
        </authorList>
    </citation>
    <scope>NUCLEOTIDE SEQUENCE [LARGE SCALE GENOMIC DNA]</scope>
    <source>
        <strain evidence="1 2">VUL4_2</strain>
    </source>
</reference>
<gene>
    <name evidence="1" type="ORF">BSR29_07485</name>
</gene>